<dbReference type="InterPro" id="IPR005110">
    <property type="entry name" value="MoeA_linker/N"/>
</dbReference>
<evidence type="ECO:0000259" key="8">
    <source>
        <dbReference type="SMART" id="SM00852"/>
    </source>
</evidence>
<dbReference type="InterPro" id="IPR036425">
    <property type="entry name" value="MoaB/Mog-like_dom_sf"/>
</dbReference>
<dbReference type="Pfam" id="PF03453">
    <property type="entry name" value="MoeA_N"/>
    <property type="match status" value="1"/>
</dbReference>
<dbReference type="EMBL" id="CP104067">
    <property type="protein sequence ID" value="WAH40679.1"/>
    <property type="molecule type" value="Genomic_DNA"/>
</dbReference>
<dbReference type="Proteomes" id="UP001164761">
    <property type="component" value="Chromosome"/>
</dbReference>
<dbReference type="Gene3D" id="2.40.340.10">
    <property type="entry name" value="MoeA, C-terminal, domain IV"/>
    <property type="match status" value="1"/>
</dbReference>
<gene>
    <name evidence="9" type="ORF">NZD89_20590</name>
</gene>
<dbReference type="InterPro" id="IPR036135">
    <property type="entry name" value="MoeA_linker/N_sf"/>
</dbReference>
<dbReference type="InterPro" id="IPR038987">
    <property type="entry name" value="MoeA-like"/>
</dbReference>
<sequence length="401" mass="43117">MSKPTSFDQAFTIALGLSVQGRLETIPLSEAKNRTLAEEAIAQIDLPPFPRAMMDGFALRAENIKGPNTKLKVIGKTAAGDGHKLRIEDGQAIRITTGAPVPEGADSIARLEWCRESGDREIRVIHPIVAGESVQPVANDGMRGQVLLNSGTKLNGARLTVCKSFGIREVTVAAPPRVAIIVTGNELVADVGIPLKTGQIYASTDVYLEDALERDGCLVESVQVVQDDKTAIATAIVEASVRFDYVLLTGGVSAGDFDFVPGVLRELGGELVLERVLMRPGAPLVGTRLNQSTIFAMSGNPAACLIQFELFVRPTIRKTLGWEVQQFPDTGKLQTAIRLKPMKLVRILRAKAVIRHGEVWVDTGMAQSPGVVSGFAIANCLVRLDENEVEPGTVVPLRWIG</sequence>
<dbReference type="PANTHER" id="PTHR10192:SF5">
    <property type="entry name" value="GEPHYRIN"/>
    <property type="match status" value="1"/>
</dbReference>
<dbReference type="SUPFAM" id="SSF53218">
    <property type="entry name" value="Molybdenum cofactor biosynthesis proteins"/>
    <property type="match status" value="1"/>
</dbReference>
<dbReference type="PANTHER" id="PTHR10192">
    <property type="entry name" value="MOLYBDOPTERIN BIOSYNTHESIS PROTEIN"/>
    <property type="match status" value="1"/>
</dbReference>
<evidence type="ECO:0000256" key="2">
    <source>
        <dbReference type="ARBA" id="ARBA00010763"/>
    </source>
</evidence>
<proteinExistence type="inferred from homology"/>
<dbReference type="SMART" id="SM00852">
    <property type="entry name" value="MoCF_biosynth"/>
    <property type="match status" value="1"/>
</dbReference>
<evidence type="ECO:0000256" key="1">
    <source>
        <dbReference type="ARBA" id="ARBA00002901"/>
    </source>
</evidence>
<keyword evidence="5 7" id="KW-0500">Molybdenum</keyword>
<keyword evidence="10" id="KW-1185">Reference proteome</keyword>
<dbReference type="SUPFAM" id="SSF63867">
    <property type="entry name" value="MoeA C-terminal domain-like"/>
    <property type="match status" value="1"/>
</dbReference>
<dbReference type="Pfam" id="PF00994">
    <property type="entry name" value="MoCF_biosynth"/>
    <property type="match status" value="1"/>
</dbReference>
<dbReference type="SUPFAM" id="SSF63882">
    <property type="entry name" value="MoeA N-terminal region -like"/>
    <property type="match status" value="1"/>
</dbReference>
<name>A0ABY6ZET9_9BACL</name>
<keyword evidence="7" id="KW-0808">Transferase</keyword>
<dbReference type="EC" id="2.10.1.1" evidence="3 7"/>
<protein>
    <recommendedName>
        <fullName evidence="4 7">Molybdopterin molybdenumtransferase</fullName>
        <ecNumber evidence="3 7">2.10.1.1</ecNumber>
    </recommendedName>
</protein>
<dbReference type="CDD" id="cd00887">
    <property type="entry name" value="MoeA"/>
    <property type="match status" value="1"/>
</dbReference>
<keyword evidence="7" id="KW-0460">Magnesium</keyword>
<dbReference type="InterPro" id="IPR036688">
    <property type="entry name" value="MoeA_C_domain_IV_sf"/>
</dbReference>
<evidence type="ECO:0000256" key="6">
    <source>
        <dbReference type="ARBA" id="ARBA00047317"/>
    </source>
</evidence>
<evidence type="ECO:0000313" key="9">
    <source>
        <dbReference type="EMBL" id="WAH40679.1"/>
    </source>
</evidence>
<evidence type="ECO:0000256" key="4">
    <source>
        <dbReference type="ARBA" id="ARBA00021108"/>
    </source>
</evidence>
<comment type="similarity">
    <text evidence="2 7">Belongs to the MoeA family.</text>
</comment>
<evidence type="ECO:0000256" key="3">
    <source>
        <dbReference type="ARBA" id="ARBA00013269"/>
    </source>
</evidence>
<dbReference type="RefSeq" id="WP_268004576.1">
    <property type="nucleotide sequence ID" value="NZ_BSUT01000001.1"/>
</dbReference>
<dbReference type="NCBIfam" id="TIGR00177">
    <property type="entry name" value="molyb_syn"/>
    <property type="match status" value="1"/>
</dbReference>
<dbReference type="InterPro" id="IPR001453">
    <property type="entry name" value="MoaB/Mog_dom"/>
</dbReference>
<accession>A0ABY6ZET9</accession>
<dbReference type="Gene3D" id="3.90.105.10">
    <property type="entry name" value="Molybdopterin biosynthesis moea protein, domain 2"/>
    <property type="match status" value="1"/>
</dbReference>
<evidence type="ECO:0000256" key="5">
    <source>
        <dbReference type="ARBA" id="ARBA00022505"/>
    </source>
</evidence>
<comment type="catalytic activity">
    <reaction evidence="6">
        <text>adenylyl-molybdopterin + molybdate = Mo-molybdopterin + AMP + H(+)</text>
        <dbReference type="Rhea" id="RHEA:35047"/>
        <dbReference type="ChEBI" id="CHEBI:15378"/>
        <dbReference type="ChEBI" id="CHEBI:36264"/>
        <dbReference type="ChEBI" id="CHEBI:62727"/>
        <dbReference type="ChEBI" id="CHEBI:71302"/>
        <dbReference type="ChEBI" id="CHEBI:456215"/>
        <dbReference type="EC" id="2.10.1.1"/>
    </reaction>
</comment>
<evidence type="ECO:0000256" key="7">
    <source>
        <dbReference type="RuleBase" id="RU365090"/>
    </source>
</evidence>
<feature type="domain" description="MoaB/Mog" evidence="8">
    <location>
        <begin position="179"/>
        <end position="318"/>
    </location>
</feature>
<reference evidence="9" key="1">
    <citation type="submission" date="2022-08" db="EMBL/GenBank/DDBJ databases">
        <title>Alicyclobacillus fastidiosus DSM 17978, complete genome.</title>
        <authorList>
            <person name="Wang Q."/>
            <person name="Cai R."/>
            <person name="Wang Z."/>
        </authorList>
    </citation>
    <scope>NUCLEOTIDE SEQUENCE</scope>
    <source>
        <strain evidence="9">DSM 17978</strain>
    </source>
</reference>
<comment type="pathway">
    <text evidence="7">Cofactor biosynthesis; molybdopterin biosynthesis.</text>
</comment>
<comment type="cofactor">
    <cofactor evidence="7">
        <name>Mg(2+)</name>
        <dbReference type="ChEBI" id="CHEBI:18420"/>
    </cofactor>
</comment>
<evidence type="ECO:0000313" key="10">
    <source>
        <dbReference type="Proteomes" id="UP001164761"/>
    </source>
</evidence>
<comment type="function">
    <text evidence="1 7">Catalyzes the insertion of molybdate into adenylated molybdopterin with the concomitant release of AMP.</text>
</comment>
<dbReference type="Gene3D" id="2.170.190.11">
    <property type="entry name" value="Molybdopterin biosynthesis moea protein, domain 3"/>
    <property type="match status" value="1"/>
</dbReference>
<dbReference type="Gene3D" id="3.40.980.10">
    <property type="entry name" value="MoaB/Mog-like domain"/>
    <property type="match status" value="1"/>
</dbReference>
<organism evidence="9 10">
    <name type="scientific">Alicyclobacillus fastidiosus</name>
    <dbReference type="NCBI Taxonomy" id="392011"/>
    <lineage>
        <taxon>Bacteria</taxon>
        <taxon>Bacillati</taxon>
        <taxon>Bacillota</taxon>
        <taxon>Bacilli</taxon>
        <taxon>Bacillales</taxon>
        <taxon>Alicyclobacillaceae</taxon>
        <taxon>Alicyclobacillus</taxon>
    </lineage>
</organism>
<keyword evidence="7" id="KW-0501">Molybdenum cofactor biosynthesis</keyword>
<keyword evidence="7" id="KW-0479">Metal-binding</keyword>